<dbReference type="GeneID" id="19305204"/>
<reference evidence="2 3" key="1">
    <citation type="journal article" date="2012" name="Science">
        <title>The Paleozoic origin of enzymatic lignin decomposition reconstructed from 31 fungal genomes.</title>
        <authorList>
            <person name="Floudas D."/>
            <person name="Binder M."/>
            <person name="Riley R."/>
            <person name="Barry K."/>
            <person name="Blanchette R.A."/>
            <person name="Henrissat B."/>
            <person name="Martinez A.T."/>
            <person name="Otillar R."/>
            <person name="Spatafora J.W."/>
            <person name="Yadav J.S."/>
            <person name="Aerts A."/>
            <person name="Benoit I."/>
            <person name="Boyd A."/>
            <person name="Carlson A."/>
            <person name="Copeland A."/>
            <person name="Coutinho P.M."/>
            <person name="de Vries R.P."/>
            <person name="Ferreira P."/>
            <person name="Findley K."/>
            <person name="Foster B."/>
            <person name="Gaskell J."/>
            <person name="Glotzer D."/>
            <person name="Gorecki P."/>
            <person name="Heitman J."/>
            <person name="Hesse C."/>
            <person name="Hori C."/>
            <person name="Igarashi K."/>
            <person name="Jurgens J.A."/>
            <person name="Kallen N."/>
            <person name="Kersten P."/>
            <person name="Kohler A."/>
            <person name="Kuees U."/>
            <person name="Kumar T.K.A."/>
            <person name="Kuo A."/>
            <person name="LaButti K."/>
            <person name="Larrondo L.F."/>
            <person name="Lindquist E."/>
            <person name="Ling A."/>
            <person name="Lombard V."/>
            <person name="Lucas S."/>
            <person name="Lundell T."/>
            <person name="Martin R."/>
            <person name="McLaughlin D.J."/>
            <person name="Morgenstern I."/>
            <person name="Morin E."/>
            <person name="Murat C."/>
            <person name="Nagy L.G."/>
            <person name="Nolan M."/>
            <person name="Ohm R.A."/>
            <person name="Patyshakuliyeva A."/>
            <person name="Rokas A."/>
            <person name="Ruiz-Duenas F.J."/>
            <person name="Sabat G."/>
            <person name="Salamov A."/>
            <person name="Samejima M."/>
            <person name="Schmutz J."/>
            <person name="Slot J.C."/>
            <person name="St John F."/>
            <person name="Stenlid J."/>
            <person name="Sun H."/>
            <person name="Sun S."/>
            <person name="Syed K."/>
            <person name="Tsang A."/>
            <person name="Wiebenga A."/>
            <person name="Young D."/>
            <person name="Pisabarro A."/>
            <person name="Eastwood D.C."/>
            <person name="Martin F."/>
            <person name="Cullen D."/>
            <person name="Grigoriev I.V."/>
            <person name="Hibbett D.S."/>
        </authorList>
    </citation>
    <scope>NUCLEOTIDE SEQUENCE [LARGE SCALE GENOMIC DNA]</scope>
    <source>
        <strain evidence="2 3">ATCC 11539</strain>
    </source>
</reference>
<organism evidence="2 3">
    <name type="scientific">Gloeophyllum trabeum (strain ATCC 11539 / FP-39264 / Madison 617)</name>
    <name type="common">Brown rot fungus</name>
    <dbReference type="NCBI Taxonomy" id="670483"/>
    <lineage>
        <taxon>Eukaryota</taxon>
        <taxon>Fungi</taxon>
        <taxon>Dikarya</taxon>
        <taxon>Basidiomycota</taxon>
        <taxon>Agaricomycotina</taxon>
        <taxon>Agaricomycetes</taxon>
        <taxon>Gloeophyllales</taxon>
        <taxon>Gloeophyllaceae</taxon>
        <taxon>Gloeophyllum</taxon>
    </lineage>
</organism>
<sequence length="110" mass="12453">EYIVEMDACFSQKRRKAPRDPENVHPDTVWLSEAKVKTMEEEVLRRRTQRSRAPPQGAPGPDKDGFEGSLKVPKSALDECKNTFTAADEKRQKASTQLFDDTGIMALNCR</sequence>
<proteinExistence type="predicted"/>
<name>S7PV49_GLOTA</name>
<feature type="non-terminal residue" evidence="2">
    <location>
        <position position="1"/>
    </location>
</feature>
<dbReference type="Proteomes" id="UP000030669">
    <property type="component" value="Unassembled WGS sequence"/>
</dbReference>
<dbReference type="PANTHER" id="PTHR33096:SF1">
    <property type="entry name" value="CXC1-LIKE CYSTEINE CLUSTER ASSOCIATED WITH KDZ TRANSPOSASES DOMAIN-CONTAINING PROTEIN"/>
    <property type="match status" value="1"/>
</dbReference>
<dbReference type="RefSeq" id="XP_007870149.1">
    <property type="nucleotide sequence ID" value="XM_007871958.1"/>
</dbReference>
<keyword evidence="3" id="KW-1185">Reference proteome</keyword>
<evidence type="ECO:0000313" key="2">
    <source>
        <dbReference type="EMBL" id="EPQ51287.1"/>
    </source>
</evidence>
<dbReference type="InterPro" id="IPR040521">
    <property type="entry name" value="KDZ"/>
</dbReference>
<feature type="non-terminal residue" evidence="2">
    <location>
        <position position="110"/>
    </location>
</feature>
<dbReference type="KEGG" id="gtr:GLOTRDRAFT_26774"/>
<feature type="region of interest" description="Disordered" evidence="1">
    <location>
        <begin position="42"/>
        <end position="70"/>
    </location>
</feature>
<dbReference type="Pfam" id="PF18758">
    <property type="entry name" value="KDZ"/>
    <property type="match status" value="1"/>
</dbReference>
<dbReference type="OrthoDB" id="2666777at2759"/>
<dbReference type="AlphaFoldDB" id="S7PV49"/>
<dbReference type="OMA" id="CIDACFA"/>
<gene>
    <name evidence="2" type="ORF">GLOTRDRAFT_26774</name>
</gene>
<dbReference type="PANTHER" id="PTHR33096">
    <property type="entry name" value="CXC2 DOMAIN-CONTAINING PROTEIN"/>
    <property type="match status" value="1"/>
</dbReference>
<dbReference type="HOGENOM" id="CLU_004552_3_1_1"/>
<protein>
    <submittedName>
        <fullName evidence="2">Uncharacterized protein</fullName>
    </submittedName>
</protein>
<dbReference type="STRING" id="670483.S7PV49"/>
<dbReference type="EMBL" id="KB469311">
    <property type="protein sequence ID" value="EPQ51287.1"/>
    <property type="molecule type" value="Genomic_DNA"/>
</dbReference>
<evidence type="ECO:0000256" key="1">
    <source>
        <dbReference type="SAM" id="MobiDB-lite"/>
    </source>
</evidence>
<accession>S7PV49</accession>
<evidence type="ECO:0000313" key="3">
    <source>
        <dbReference type="Proteomes" id="UP000030669"/>
    </source>
</evidence>